<protein>
    <submittedName>
        <fullName evidence="1">Uncharacterized protein</fullName>
    </submittedName>
</protein>
<reference evidence="1 2" key="1">
    <citation type="submission" date="2009-01" db="EMBL/GenBank/DDBJ databases">
        <title>Complete sequence of chromosome of Methylobacterium nodulans ORS 2060.</title>
        <authorList>
            <consortium name="US DOE Joint Genome Institute"/>
            <person name="Lucas S."/>
            <person name="Copeland A."/>
            <person name="Lapidus A."/>
            <person name="Glavina del Rio T."/>
            <person name="Dalin E."/>
            <person name="Tice H."/>
            <person name="Bruce D."/>
            <person name="Goodwin L."/>
            <person name="Pitluck S."/>
            <person name="Sims D."/>
            <person name="Brettin T."/>
            <person name="Detter J.C."/>
            <person name="Han C."/>
            <person name="Larimer F."/>
            <person name="Land M."/>
            <person name="Hauser L."/>
            <person name="Kyrpides N."/>
            <person name="Ivanova N."/>
            <person name="Marx C.J."/>
            <person name="Richardson P."/>
        </authorList>
    </citation>
    <scope>NUCLEOTIDE SEQUENCE [LARGE SCALE GENOMIC DNA]</scope>
    <source>
        <strain evidence="2">LMG 21967 / CNCM I-2342 / ORS 2060</strain>
    </source>
</reference>
<name>B8IFD7_METNO</name>
<sequence>MAASSHFDLAGRVAIVAATAYLLLVRKPLEGVETLAPTERLA</sequence>
<keyword evidence="2" id="KW-1185">Reference proteome</keyword>
<accession>B8IFD7</accession>
<evidence type="ECO:0000313" key="2">
    <source>
        <dbReference type="Proteomes" id="UP000008207"/>
    </source>
</evidence>
<dbReference type="RefSeq" id="WP_015929349.1">
    <property type="nucleotide sequence ID" value="NC_011894.1"/>
</dbReference>
<dbReference type="HOGENOM" id="CLU_3253949_0_0_5"/>
<dbReference type="EMBL" id="CP001349">
    <property type="protein sequence ID" value="ACL57672.1"/>
    <property type="molecule type" value="Genomic_DNA"/>
</dbReference>
<proteinExistence type="predicted"/>
<gene>
    <name evidence="1" type="ordered locus">Mnod_2716</name>
</gene>
<dbReference type="KEGG" id="mno:Mnod_2716"/>
<dbReference type="AlphaFoldDB" id="B8IFD7"/>
<dbReference type="Proteomes" id="UP000008207">
    <property type="component" value="Chromosome"/>
</dbReference>
<organism evidence="1 2">
    <name type="scientific">Methylobacterium nodulans (strain LMG 21967 / CNCM I-2342 / ORS 2060)</name>
    <dbReference type="NCBI Taxonomy" id="460265"/>
    <lineage>
        <taxon>Bacteria</taxon>
        <taxon>Pseudomonadati</taxon>
        <taxon>Pseudomonadota</taxon>
        <taxon>Alphaproteobacteria</taxon>
        <taxon>Hyphomicrobiales</taxon>
        <taxon>Methylobacteriaceae</taxon>
        <taxon>Methylobacterium</taxon>
    </lineage>
</organism>
<evidence type="ECO:0000313" key="1">
    <source>
        <dbReference type="EMBL" id="ACL57672.1"/>
    </source>
</evidence>